<dbReference type="EMBL" id="ON529858">
    <property type="protein sequence ID" value="UTC29899.1"/>
    <property type="molecule type" value="Genomic_DNA"/>
</dbReference>
<organism evidence="2 3">
    <name type="scientific">Brevundimonas phage vB_BgoS-Bajun</name>
    <dbReference type="NCBI Taxonomy" id="2948594"/>
    <lineage>
        <taxon>Viruses</taxon>
        <taxon>Duplodnaviria</taxon>
        <taxon>Heunggongvirae</taxon>
        <taxon>Uroviricota</taxon>
        <taxon>Caudoviricetes</taxon>
        <taxon>Dolichocephalovirinae</taxon>
    </lineage>
</organism>
<keyword evidence="3" id="KW-1185">Reference proteome</keyword>
<evidence type="ECO:0000313" key="2">
    <source>
        <dbReference type="EMBL" id="UTC29899.1"/>
    </source>
</evidence>
<protein>
    <submittedName>
        <fullName evidence="2">Uncharacterized protein</fullName>
    </submittedName>
</protein>
<accession>A0A9E7SS44</accession>
<name>A0A9E7SS44_9CAUD</name>
<evidence type="ECO:0000313" key="3">
    <source>
        <dbReference type="Proteomes" id="UP001057427"/>
    </source>
</evidence>
<keyword evidence="1" id="KW-0472">Membrane</keyword>
<reference evidence="2" key="1">
    <citation type="submission" date="2022-05" db="EMBL/GenBank/DDBJ databases">
        <authorList>
            <person name="Friedrich I."/>
            <person name="Poehlein A."/>
            <person name="Schneider D."/>
            <person name="Hertel R."/>
            <person name="Daniel R."/>
        </authorList>
    </citation>
    <scope>NUCLEOTIDE SEQUENCE</scope>
</reference>
<sequence>MLVHIAEAVGSVMVITSLWLLGRDGEQQRLGLWLNLGSIIPWTIFALMTHSWFLLAQGFIIGGFHIHNLRRRRRAGLAKATTTP</sequence>
<proteinExistence type="predicted"/>
<keyword evidence="1" id="KW-0812">Transmembrane</keyword>
<evidence type="ECO:0000256" key="1">
    <source>
        <dbReference type="SAM" id="Phobius"/>
    </source>
</evidence>
<feature type="transmembrane region" description="Helical" evidence="1">
    <location>
        <begin position="39"/>
        <end position="64"/>
    </location>
</feature>
<keyword evidence="1" id="KW-1133">Transmembrane helix</keyword>
<dbReference type="Proteomes" id="UP001057427">
    <property type="component" value="Segment"/>
</dbReference>
<gene>
    <name evidence="2" type="ORF">BAJUN_02930</name>
</gene>